<name>A0A1G2QJC4_9BACT</name>
<gene>
    <name evidence="2" type="ORF">A2569_02140</name>
</gene>
<dbReference type="EMBL" id="MHTL01000012">
    <property type="protein sequence ID" value="OHA60547.1"/>
    <property type="molecule type" value="Genomic_DNA"/>
</dbReference>
<dbReference type="STRING" id="1802440.A2569_02140"/>
<keyword evidence="1" id="KW-0472">Membrane</keyword>
<proteinExistence type="predicted"/>
<accession>A0A1G2QJC4</accession>
<organism evidence="2 3">
    <name type="scientific">Candidatus Vogelbacteria bacterium RIFOXYD1_FULL_51_18</name>
    <dbReference type="NCBI Taxonomy" id="1802440"/>
    <lineage>
        <taxon>Bacteria</taxon>
        <taxon>Candidatus Vogeliibacteriota</taxon>
    </lineage>
</organism>
<evidence type="ECO:0000256" key="1">
    <source>
        <dbReference type="SAM" id="Phobius"/>
    </source>
</evidence>
<dbReference type="AlphaFoldDB" id="A0A1G2QJC4"/>
<keyword evidence="1" id="KW-0812">Transmembrane</keyword>
<sequence length="109" mass="12545">METKDQIKERLKKEYNTELTPNSDFTKLPDEILANAHLYDYGDKVSIQSNVEMSRRLKPAVQSLEKTIVNLDGKNEKLQKRIFWLTVVGVALAATQIVQVLEIVKSWLK</sequence>
<feature type="transmembrane region" description="Helical" evidence="1">
    <location>
        <begin position="82"/>
        <end position="101"/>
    </location>
</feature>
<evidence type="ECO:0000313" key="2">
    <source>
        <dbReference type="EMBL" id="OHA60547.1"/>
    </source>
</evidence>
<comment type="caution">
    <text evidence="2">The sequence shown here is derived from an EMBL/GenBank/DDBJ whole genome shotgun (WGS) entry which is preliminary data.</text>
</comment>
<keyword evidence="1" id="KW-1133">Transmembrane helix</keyword>
<dbReference type="Proteomes" id="UP000177090">
    <property type="component" value="Unassembled WGS sequence"/>
</dbReference>
<reference evidence="2 3" key="1">
    <citation type="journal article" date="2016" name="Nat. Commun.">
        <title>Thousands of microbial genomes shed light on interconnected biogeochemical processes in an aquifer system.</title>
        <authorList>
            <person name="Anantharaman K."/>
            <person name="Brown C.T."/>
            <person name="Hug L.A."/>
            <person name="Sharon I."/>
            <person name="Castelle C.J."/>
            <person name="Probst A.J."/>
            <person name="Thomas B.C."/>
            <person name="Singh A."/>
            <person name="Wilkins M.J."/>
            <person name="Karaoz U."/>
            <person name="Brodie E.L."/>
            <person name="Williams K.H."/>
            <person name="Hubbard S.S."/>
            <person name="Banfield J.F."/>
        </authorList>
    </citation>
    <scope>NUCLEOTIDE SEQUENCE [LARGE SCALE GENOMIC DNA]</scope>
</reference>
<evidence type="ECO:0000313" key="3">
    <source>
        <dbReference type="Proteomes" id="UP000177090"/>
    </source>
</evidence>
<protein>
    <submittedName>
        <fullName evidence="2">Uncharacterized protein</fullName>
    </submittedName>
</protein>